<dbReference type="NCBIfam" id="NF047352">
    <property type="entry name" value="P_loop_sacsin"/>
    <property type="match status" value="1"/>
</dbReference>
<protein>
    <submittedName>
        <fullName evidence="3">ARAD1A05082p</fullName>
    </submittedName>
</protein>
<feature type="domain" description="Sacsin/Nov" evidence="2">
    <location>
        <begin position="24"/>
        <end position="137"/>
    </location>
</feature>
<feature type="region of interest" description="Disordered" evidence="1">
    <location>
        <begin position="1339"/>
        <end position="1449"/>
    </location>
</feature>
<evidence type="ECO:0000259" key="2">
    <source>
        <dbReference type="Pfam" id="PF25794"/>
    </source>
</evidence>
<feature type="compositionally biased region" description="Pro residues" evidence="1">
    <location>
        <begin position="1383"/>
        <end position="1392"/>
    </location>
</feature>
<accession>A0A060SXL8</accession>
<dbReference type="InterPro" id="IPR036890">
    <property type="entry name" value="HATPase_C_sf"/>
</dbReference>
<dbReference type="InterPro" id="IPR022155">
    <property type="entry name" value="DUF3684"/>
</dbReference>
<reference evidence="3" key="2">
    <citation type="submission" date="2014-06" db="EMBL/GenBank/DDBJ databases">
        <title>The complete genome of Blastobotrys (Arxula) adeninivorans LS3 - a yeast of biotechnological interest.</title>
        <authorList>
            <person name="Kunze G."/>
            <person name="Gaillardin C."/>
            <person name="Czernicka M."/>
            <person name="Durrens P."/>
            <person name="Martin T."/>
            <person name="Boer E."/>
            <person name="Gabaldon T."/>
            <person name="Cruz J."/>
            <person name="Talla E."/>
            <person name="Marck C."/>
            <person name="Goffeau A."/>
            <person name="Barbe V."/>
            <person name="Baret P."/>
            <person name="Baronian K."/>
            <person name="Beier S."/>
            <person name="Bleykasten C."/>
            <person name="Bode R."/>
            <person name="Casaregola S."/>
            <person name="Despons L."/>
            <person name="Fairhead C."/>
            <person name="Giersberg M."/>
            <person name="Gierski P."/>
            <person name="Hahnel U."/>
            <person name="Hartmann A."/>
            <person name="Jankowska D."/>
            <person name="Jubin C."/>
            <person name="Jung P."/>
            <person name="Lafontaine I."/>
            <person name="Leh-Louis V."/>
            <person name="Lemaire M."/>
            <person name="Marcet-Houben M."/>
            <person name="Mascher M."/>
            <person name="Morel G."/>
            <person name="Richard G.-F."/>
            <person name="Riechen J."/>
            <person name="Sacerdot C."/>
            <person name="Sarkar A."/>
            <person name="Savel G."/>
            <person name="Schacherer J."/>
            <person name="Sherman D."/>
            <person name="Straub M.-L."/>
            <person name="Stein N."/>
            <person name="Thierry A."/>
            <person name="Trautwein-Schult A."/>
            <person name="Westhof E."/>
            <person name="Worch S."/>
            <person name="Dujon B."/>
            <person name="Souciet J.-L."/>
            <person name="Wincker P."/>
            <person name="Scholz U."/>
            <person name="Neuveglise N."/>
        </authorList>
    </citation>
    <scope>NUCLEOTIDE SEQUENCE</scope>
    <source>
        <strain evidence="3">LS3</strain>
    </source>
</reference>
<dbReference type="Pfam" id="PF25794">
    <property type="entry name" value="SACS"/>
    <property type="match status" value="1"/>
</dbReference>
<name>A0A060SXL8_BLAAD</name>
<sequence length="1637" mass="184750">MDYSKFRQQVGQDEIVSVNHRALITRTLTKYPVDYALYRELLQNSADARASSVVINYETTLPGGLSHENIASVHEATVKRLTVKNNGALFEQDDWNRLREIAKGNPNESKIGAFGVGFYSVFEVTDEPLVHSGSRAMYFYYAGDQLRYRTSTLEEKDHSAWTVIDLPYRTPMPLPALATFTAFLTQSFVLVPLSSVELVVDGINLLTLKKVSSPSTPLSIPSHINLRTPDRTLTLKSLESESFQITVEYLNVTQMNPGAKNTILSFGRKLLSSFVTSSSNPGDTTSVTGFLRKVSGTISVNVSSQFSRKMKETVMKPPPKEAVVSMLTNNLSEVESSQLKPPMSDFIYPKDVNGAKIFIGFPTKQNTAVKSHLAMNQLIPTMERTAIDMSNQFVKTWNENMLYIAGVIARTVYEHEMASLSSLPSDASLSFSASYIMDKFTFQPSTPDPSVGQWLKTGFWKSSSTLLVPTQQGIKPSTVGRIAGNAKFVRNIPMIPDEVLKSAKDFISFAVDIGILRHVTPSDIIEDVQSRTFSIPEFHQLIEWCADNVRDGPLSLPQIRQILSQVVVANEDKTYQLAAITHYQLKHVIDDWMPLPHYCLPYNLISSASVRDLQALGWKELSIVDWLQFMTSRGQDQTVPNLTTDFQLAVKTLSKIDYLWGSLSQQENSQVIKLLRTVPCIPTQLGMKVPSEAYLQEIPMFPDLPVVSEEVRASKPFLFALGLRESVDMAFVLKLLHDPDQNAIKWSTYDVVKYLTTHRKSLKRADWEVLRTSSFFSSQSGSGLYRARDLYAPNSDLEKLGFKTLKWDVASWNDRNMEAVMLYELGLQSHPSCAELFAGVNTDEKRQISLRYYLDNYDRNDYGYSTASKLRVPIVPCTMNGNSKYEIPSACFTDPESELFGFPVVVPKYRDSMWKVGVKKSPLTSDLIAKLVADESPKSLKLATKQFEYLSKFANDLTPNMIDRCRTHRIVPVANGDKIEMHYPGKVFFDSENEEMRVFDNFKELFKYAEFPETAIPFLHKVGVRFRPSLGELAFAVASDPSGAYKLAGSRKEYEKFLLELGMGWKNIARDQQLVRYLMKSRFLPGIIHKKESEKDKEYVSLRMPSEIAIVDDVIAFDLFKEYIHSAPQITELEKLYAQLGSARFSEISHERMNVGRAVAGNEQAIDKLRKHISERVNLFLERKPEHSSSRAANLSSLNIQLLTSIAIDRWASMGSTNTPVVSEKLSAWFDPSDKNTLYVTSGELNQWSIDWYDLSRALIRVVIKKPDPEQVMLLEMFLSSDLSLLRRKGINVDRLLKEEKETEERERELERIRIEQDRERQKELEKQKLLKAEQERKELANRHTAEKQPQLQHRSSESYRSQSESSSTDKSNPQTLNNAPPAGQPNMPPNVPSGGLFGKLKKSFSNRMATQEPGLNSTPAPPNPPGSLPGGPGSGRQLQRQPTAPGDLSHTRSLLQQAVNGTRPFTSSRVDSTIRDVDDKEIEMGCKELKPTELQLVTKLSGGPSLYVRVGQKGYSDADIVEAERLKTILFALSRVFECRWESFHIYIDRDSTTVAFNLGGSLFFNLDYFHKSVKGESRPIGSSWDPVESMNFWYPVVAHELSHNIVSAHGAHHSHITESFIQVYMEKFKMASAFS</sequence>
<dbReference type="PANTHER" id="PTHR47839:SF1">
    <property type="entry name" value="DOMAIN PROTEIN, PUTATIVE (AFU_ORTHOLOGUE AFUA_6G04830)-RELATED"/>
    <property type="match status" value="1"/>
</dbReference>
<organism evidence="3">
    <name type="scientific">Blastobotrys adeninivorans</name>
    <name type="common">Yeast</name>
    <name type="synonym">Arxula adeninivorans</name>
    <dbReference type="NCBI Taxonomy" id="409370"/>
    <lineage>
        <taxon>Eukaryota</taxon>
        <taxon>Fungi</taxon>
        <taxon>Dikarya</taxon>
        <taxon>Ascomycota</taxon>
        <taxon>Saccharomycotina</taxon>
        <taxon>Dipodascomycetes</taxon>
        <taxon>Dipodascales</taxon>
        <taxon>Trichomonascaceae</taxon>
        <taxon>Blastobotrys</taxon>
    </lineage>
</organism>
<feature type="compositionally biased region" description="Polar residues" evidence="1">
    <location>
        <begin position="1369"/>
        <end position="1379"/>
    </location>
</feature>
<evidence type="ECO:0000313" key="3">
    <source>
        <dbReference type="EMBL" id="CDP33244.1"/>
    </source>
</evidence>
<dbReference type="EMBL" id="HG937691">
    <property type="protein sequence ID" value="CDP33244.1"/>
    <property type="molecule type" value="Genomic_DNA"/>
</dbReference>
<dbReference type="Gene3D" id="3.30.565.10">
    <property type="entry name" value="Histidine kinase-like ATPase, C-terminal domain"/>
    <property type="match status" value="1"/>
</dbReference>
<dbReference type="SUPFAM" id="SSF55874">
    <property type="entry name" value="ATPase domain of HSP90 chaperone/DNA topoisomerase II/histidine kinase"/>
    <property type="match status" value="1"/>
</dbReference>
<dbReference type="PANTHER" id="PTHR47839">
    <property type="entry name" value="DOMAIN PROTEIN, PUTATIVE (AFU_ORTHOLOGUE AFUA_6G04830)-RELATED"/>
    <property type="match status" value="1"/>
</dbReference>
<reference evidence="3" key="1">
    <citation type="submission" date="2014-02" db="EMBL/GenBank/DDBJ databases">
        <authorList>
            <person name="Genoscope - CEA"/>
        </authorList>
    </citation>
    <scope>NUCLEOTIDE SEQUENCE</scope>
    <source>
        <strain evidence="3">LS3</strain>
    </source>
</reference>
<gene>
    <name evidence="3" type="ORF">GNLVRS02_ARAD1A05082g</name>
</gene>
<dbReference type="PhylomeDB" id="A0A060SXL8"/>
<proteinExistence type="predicted"/>
<dbReference type="Pfam" id="PF12449">
    <property type="entry name" value="DUF3684"/>
    <property type="match status" value="1"/>
</dbReference>
<evidence type="ECO:0000256" key="1">
    <source>
        <dbReference type="SAM" id="MobiDB-lite"/>
    </source>
</evidence>
<dbReference type="InterPro" id="IPR058210">
    <property type="entry name" value="SACS/Nov_dom"/>
</dbReference>